<keyword evidence="4" id="KW-1185">Reference proteome</keyword>
<dbReference type="RefSeq" id="WP_145247476.1">
    <property type="nucleotide sequence ID" value="NZ_CP036278.1"/>
</dbReference>
<dbReference type="GO" id="GO:0004622">
    <property type="term" value="F:phosphatidylcholine lysophospholipase activity"/>
    <property type="evidence" value="ECO:0007669"/>
    <property type="project" value="TreeGrafter"/>
</dbReference>
<evidence type="ECO:0000256" key="1">
    <source>
        <dbReference type="SAM" id="SignalP"/>
    </source>
</evidence>
<dbReference type="EMBL" id="CP036278">
    <property type="protein sequence ID" value="QDU56767.1"/>
    <property type="molecule type" value="Genomic_DNA"/>
</dbReference>
<dbReference type="Proteomes" id="UP000315750">
    <property type="component" value="Chromosome"/>
</dbReference>
<dbReference type="InterPro" id="IPR051532">
    <property type="entry name" value="Ester_Hydrolysis_Enzymes"/>
</dbReference>
<dbReference type="InterPro" id="IPR013830">
    <property type="entry name" value="SGNH_hydro"/>
</dbReference>
<dbReference type="CDD" id="cd01834">
    <property type="entry name" value="SGNH_hydrolase_like_2"/>
    <property type="match status" value="1"/>
</dbReference>
<dbReference type="KEGG" id="amuc:Pan181_29790"/>
<dbReference type="Gene3D" id="3.40.50.1110">
    <property type="entry name" value="SGNH hydrolase"/>
    <property type="match status" value="1"/>
</dbReference>
<dbReference type="OrthoDB" id="9794725at2"/>
<keyword evidence="3" id="KW-0378">Hydrolase</keyword>
<reference evidence="3 4" key="1">
    <citation type="submission" date="2019-02" db="EMBL/GenBank/DDBJ databases">
        <title>Deep-cultivation of Planctomycetes and their phenomic and genomic characterization uncovers novel biology.</title>
        <authorList>
            <person name="Wiegand S."/>
            <person name="Jogler M."/>
            <person name="Boedeker C."/>
            <person name="Pinto D."/>
            <person name="Vollmers J."/>
            <person name="Rivas-Marin E."/>
            <person name="Kohn T."/>
            <person name="Peeters S.H."/>
            <person name="Heuer A."/>
            <person name="Rast P."/>
            <person name="Oberbeckmann S."/>
            <person name="Bunk B."/>
            <person name="Jeske O."/>
            <person name="Meyerdierks A."/>
            <person name="Storesund J.E."/>
            <person name="Kallscheuer N."/>
            <person name="Luecker S."/>
            <person name="Lage O.M."/>
            <person name="Pohl T."/>
            <person name="Merkel B.J."/>
            <person name="Hornburger P."/>
            <person name="Mueller R.-W."/>
            <person name="Bruemmer F."/>
            <person name="Labrenz M."/>
            <person name="Spormann A.M."/>
            <person name="Op den Camp H."/>
            <person name="Overmann J."/>
            <person name="Amann R."/>
            <person name="Jetten M.S.M."/>
            <person name="Mascher T."/>
            <person name="Medema M.H."/>
            <person name="Devos D.P."/>
            <person name="Kaster A.-K."/>
            <person name="Ovreas L."/>
            <person name="Rohde M."/>
            <person name="Galperin M.Y."/>
            <person name="Jogler C."/>
        </authorList>
    </citation>
    <scope>NUCLEOTIDE SEQUENCE [LARGE SCALE GENOMIC DNA]</scope>
    <source>
        <strain evidence="3 4">Pan181</strain>
    </source>
</reference>
<sequence length="421" mass="46499" precursor="true">MRLFRLLLVVVCIGLWNSAGAEQPVELKSGDHIAICGDSITEQKIYSAYMETYFLACQPAAKLQSSQFGWGGETSWGFAERMENDVIPFESTVATMCYGMNDGGYSASNPEQIEKYRAALTEVVQTFKQAGVRQIVVGSPGPVDSDSFKGVWFHPITADEYNHTLADLTAAAQTVAEAEGVQFANLHAEGMRVMQAMKQKYGKEYYLFGDDGIHPREAGHLLMAHAMLKALGCDGNIGTITIDLEAAEATATDGHQVLNVQDGTVSLKSTRYPFCFTGDPAKPEATTGVIEFLPFNQELNRLTLVVSNIPADAKQVQVQWGKETKEFTREQLASGINLAAEFLNNPFSEPFHQVHEAVLRQQRYETPMMKDMLHSIPDWKRQGVDTDFDALVKELVSVDKALRKSAGESVVPVEHSIRITY</sequence>
<evidence type="ECO:0000313" key="3">
    <source>
        <dbReference type="EMBL" id="QDU56767.1"/>
    </source>
</evidence>
<organism evidence="3 4">
    <name type="scientific">Aeoliella mucimassa</name>
    <dbReference type="NCBI Taxonomy" id="2527972"/>
    <lineage>
        <taxon>Bacteria</taxon>
        <taxon>Pseudomonadati</taxon>
        <taxon>Planctomycetota</taxon>
        <taxon>Planctomycetia</taxon>
        <taxon>Pirellulales</taxon>
        <taxon>Lacipirellulaceae</taxon>
        <taxon>Aeoliella</taxon>
    </lineage>
</organism>
<dbReference type="AlphaFoldDB" id="A0A518APX1"/>
<keyword evidence="1" id="KW-0732">Signal</keyword>
<gene>
    <name evidence="3" type="ORF">Pan181_29790</name>
</gene>
<proteinExistence type="predicted"/>
<feature type="chain" id="PRO_5022035125" evidence="1">
    <location>
        <begin position="22"/>
        <end position="421"/>
    </location>
</feature>
<name>A0A518APX1_9BACT</name>
<accession>A0A518APX1</accession>
<feature type="domain" description="SGNH hydrolase-type esterase" evidence="2">
    <location>
        <begin position="37"/>
        <end position="220"/>
    </location>
</feature>
<dbReference type="Pfam" id="PF13472">
    <property type="entry name" value="Lipase_GDSL_2"/>
    <property type="match status" value="1"/>
</dbReference>
<feature type="signal peptide" evidence="1">
    <location>
        <begin position="1"/>
        <end position="21"/>
    </location>
</feature>
<dbReference type="PANTHER" id="PTHR30383">
    <property type="entry name" value="THIOESTERASE 1/PROTEASE 1/LYSOPHOSPHOLIPASE L1"/>
    <property type="match status" value="1"/>
</dbReference>
<evidence type="ECO:0000259" key="2">
    <source>
        <dbReference type="Pfam" id="PF13472"/>
    </source>
</evidence>
<dbReference type="PANTHER" id="PTHR30383:SF5">
    <property type="entry name" value="SGNH HYDROLASE-TYPE ESTERASE DOMAIN-CONTAINING PROTEIN"/>
    <property type="match status" value="1"/>
</dbReference>
<protein>
    <submittedName>
        <fullName evidence="3">GDSL-like Lipase/Acylhydrolase</fullName>
    </submittedName>
</protein>
<dbReference type="SUPFAM" id="SSF52266">
    <property type="entry name" value="SGNH hydrolase"/>
    <property type="match status" value="1"/>
</dbReference>
<dbReference type="InterPro" id="IPR036514">
    <property type="entry name" value="SGNH_hydro_sf"/>
</dbReference>
<evidence type="ECO:0000313" key="4">
    <source>
        <dbReference type="Proteomes" id="UP000315750"/>
    </source>
</evidence>